<gene>
    <name evidence="2" type="ORF">GURASL_38240</name>
</gene>
<evidence type="ECO:0000313" key="2">
    <source>
        <dbReference type="EMBL" id="BDV44901.1"/>
    </source>
</evidence>
<accession>A0ABM8ERB5</accession>
<organism evidence="2 3">
    <name type="scientific">Geotalea uraniireducens</name>
    <dbReference type="NCBI Taxonomy" id="351604"/>
    <lineage>
        <taxon>Bacteria</taxon>
        <taxon>Pseudomonadati</taxon>
        <taxon>Thermodesulfobacteriota</taxon>
        <taxon>Desulfuromonadia</taxon>
        <taxon>Geobacterales</taxon>
        <taxon>Geobacteraceae</taxon>
        <taxon>Geotalea</taxon>
    </lineage>
</organism>
<reference evidence="2 3" key="1">
    <citation type="submission" date="2022-12" db="EMBL/GenBank/DDBJ databases">
        <title>Polyphasic characterization of Geotalea uranireducens NIT-SL11 newly isolated from a complex of sewage sludge and microbially reduced graphene oxide.</title>
        <authorList>
            <person name="Xie L."/>
            <person name="Yoshida N."/>
            <person name="Meng L."/>
        </authorList>
    </citation>
    <scope>NUCLEOTIDE SEQUENCE [LARGE SCALE GENOMIC DNA]</scope>
    <source>
        <strain evidence="2 3">NIT-SL11</strain>
    </source>
</reference>
<protein>
    <submittedName>
        <fullName evidence="2">Uncharacterized protein</fullName>
    </submittedName>
</protein>
<feature type="chain" id="PRO_5045782776" evidence="1">
    <location>
        <begin position="26"/>
        <end position="374"/>
    </location>
</feature>
<sequence length="374" mass="37783">MGKSINHMMVAVLTLLAAFAGESAAAGPPVATVSAEQLADGAVTYRAIAPNSIANSKILDGAVSDAKLGFGAVTTPKIADGAVTDAKITGPIAGTKLGRHGHDAADIVQGTIDIARLPVGTGPEMVAAGNHTHPGLKKPANVIVVARSGGDFTNPLEALNAISDASADNPYLVKIMPGIYDLGLATLVMKEYVDIEGSGETTTRLRGSGGSAGVVAGASQAELRNLTVEAGGVDGEVVGIFNGNASPRLSHLAVEVHGEKSSFGIYNMMAAPRLSDVIVSVTGSDTTFGIFNLHSSPEIRNATVTAGNGIYTASSGTVLLEGSAITGSILTIYNDSGTTTRIANTRLAGGRIANNGLLSCAGVYDDTFLPVSCP</sequence>
<evidence type="ECO:0000256" key="1">
    <source>
        <dbReference type="SAM" id="SignalP"/>
    </source>
</evidence>
<dbReference type="Gene3D" id="2.160.20.10">
    <property type="entry name" value="Single-stranded right-handed beta-helix, Pectin lyase-like"/>
    <property type="match status" value="1"/>
</dbReference>
<dbReference type="InterPro" id="IPR012334">
    <property type="entry name" value="Pectin_lyas_fold"/>
</dbReference>
<proteinExistence type="predicted"/>
<evidence type="ECO:0000313" key="3">
    <source>
        <dbReference type="Proteomes" id="UP001317705"/>
    </source>
</evidence>
<dbReference type="SUPFAM" id="SSF51126">
    <property type="entry name" value="Pectin lyase-like"/>
    <property type="match status" value="1"/>
</dbReference>
<name>A0ABM8ERB5_9BACT</name>
<dbReference type="EMBL" id="AP027151">
    <property type="protein sequence ID" value="BDV44901.1"/>
    <property type="molecule type" value="Genomic_DNA"/>
</dbReference>
<keyword evidence="3" id="KW-1185">Reference proteome</keyword>
<dbReference type="InterPro" id="IPR011050">
    <property type="entry name" value="Pectin_lyase_fold/virulence"/>
</dbReference>
<dbReference type="Proteomes" id="UP001317705">
    <property type="component" value="Chromosome"/>
</dbReference>
<feature type="signal peptide" evidence="1">
    <location>
        <begin position="1"/>
        <end position="25"/>
    </location>
</feature>
<keyword evidence="1" id="KW-0732">Signal</keyword>
<dbReference type="RefSeq" id="WP_282000989.1">
    <property type="nucleotide sequence ID" value="NZ_AP027151.1"/>
</dbReference>